<comment type="caution">
    <text evidence="3">The sequence shown here is derived from an EMBL/GenBank/DDBJ whole genome shotgun (WGS) entry which is preliminary data.</text>
</comment>
<dbReference type="GO" id="GO:0005524">
    <property type="term" value="F:ATP binding"/>
    <property type="evidence" value="ECO:0007669"/>
    <property type="project" value="InterPro"/>
</dbReference>
<feature type="region of interest" description="Disordered" evidence="1">
    <location>
        <begin position="220"/>
        <end position="243"/>
    </location>
</feature>
<dbReference type="GO" id="GO:0004674">
    <property type="term" value="F:protein serine/threonine kinase activity"/>
    <property type="evidence" value="ECO:0007669"/>
    <property type="project" value="TreeGrafter"/>
</dbReference>
<dbReference type="PANTHER" id="PTHR44329">
    <property type="entry name" value="SERINE/THREONINE-PROTEIN KINASE TNNI3K-RELATED"/>
    <property type="match status" value="1"/>
</dbReference>
<dbReference type="Gene3D" id="1.10.510.10">
    <property type="entry name" value="Transferase(Phosphotransferase) domain 1"/>
    <property type="match status" value="2"/>
</dbReference>
<proteinExistence type="predicted"/>
<evidence type="ECO:0000313" key="4">
    <source>
        <dbReference type="Proteomes" id="UP000232323"/>
    </source>
</evidence>
<accession>A0A250XFI8</accession>
<name>A0A250XFI8_9CHLO</name>
<protein>
    <recommendedName>
        <fullName evidence="2">Protein kinase domain-containing protein</fullName>
    </recommendedName>
</protein>
<dbReference type="STRING" id="1157962.A0A250XFI8"/>
<dbReference type="OrthoDB" id="676979at2759"/>
<dbReference type="InterPro" id="IPR051681">
    <property type="entry name" value="Ser/Thr_Kinases-Pseudokinases"/>
</dbReference>
<dbReference type="CDD" id="cd00180">
    <property type="entry name" value="PKc"/>
    <property type="match status" value="1"/>
</dbReference>
<dbReference type="EMBL" id="BEGY01000071">
    <property type="protein sequence ID" value="GAX81844.1"/>
    <property type="molecule type" value="Genomic_DNA"/>
</dbReference>
<dbReference type="InterPro" id="IPR011009">
    <property type="entry name" value="Kinase-like_dom_sf"/>
</dbReference>
<evidence type="ECO:0000256" key="1">
    <source>
        <dbReference type="SAM" id="MobiDB-lite"/>
    </source>
</evidence>
<dbReference type="SUPFAM" id="SSF56112">
    <property type="entry name" value="Protein kinase-like (PK-like)"/>
    <property type="match status" value="1"/>
</dbReference>
<dbReference type="InterPro" id="IPR000719">
    <property type="entry name" value="Prot_kinase_dom"/>
</dbReference>
<evidence type="ECO:0000259" key="2">
    <source>
        <dbReference type="PROSITE" id="PS50011"/>
    </source>
</evidence>
<dbReference type="SMART" id="SM00220">
    <property type="entry name" value="S_TKc"/>
    <property type="match status" value="1"/>
</dbReference>
<dbReference type="PROSITE" id="PS50011">
    <property type="entry name" value="PROTEIN_KINASE_DOM"/>
    <property type="match status" value="1"/>
</dbReference>
<dbReference type="Proteomes" id="UP000232323">
    <property type="component" value="Unassembled WGS sequence"/>
</dbReference>
<organism evidence="3 4">
    <name type="scientific">Chlamydomonas eustigma</name>
    <dbReference type="NCBI Taxonomy" id="1157962"/>
    <lineage>
        <taxon>Eukaryota</taxon>
        <taxon>Viridiplantae</taxon>
        <taxon>Chlorophyta</taxon>
        <taxon>core chlorophytes</taxon>
        <taxon>Chlorophyceae</taxon>
        <taxon>CS clade</taxon>
        <taxon>Chlamydomonadales</taxon>
        <taxon>Chlamydomonadaceae</taxon>
        <taxon>Chlamydomonas</taxon>
    </lineage>
</organism>
<reference evidence="3 4" key="1">
    <citation type="submission" date="2017-08" db="EMBL/GenBank/DDBJ databases">
        <title>Acidophilic green algal genome provides insights into adaptation to an acidic environment.</title>
        <authorList>
            <person name="Hirooka S."/>
            <person name="Hirose Y."/>
            <person name="Kanesaki Y."/>
            <person name="Higuchi S."/>
            <person name="Fujiwara T."/>
            <person name="Onuma R."/>
            <person name="Era A."/>
            <person name="Ohbayashi R."/>
            <person name="Uzuka A."/>
            <person name="Nozaki H."/>
            <person name="Yoshikawa H."/>
            <person name="Miyagishima S.Y."/>
        </authorList>
    </citation>
    <scope>NUCLEOTIDE SEQUENCE [LARGE SCALE GENOMIC DNA]</scope>
    <source>
        <strain evidence="3 4">NIES-2499</strain>
    </source>
</reference>
<gene>
    <name evidence="3" type="ORF">CEUSTIGMA_g9272.t1</name>
</gene>
<evidence type="ECO:0000313" key="3">
    <source>
        <dbReference type="EMBL" id="GAX81844.1"/>
    </source>
</evidence>
<dbReference type="AlphaFoldDB" id="A0A250XFI8"/>
<sequence>MSIKTFEGAAGQEGAQRTSTLVHPHELLSIKKIEEGAFGVVERCLYKTEGRTVAVKKLNPMTAEKKKDRIESLKTEIAVLKRLHHKNIIQYIGHGNVDTNTPETADKTQFLVLELLQGGSLKKLVGRQMAAPRGTQLYSDKQAVQLLLGVAKGLQYLHSRRPMVIHRDLKLENVMLDGSSPEDFCPKIVDFGCAALVGKPTKSRFAQDVAAGLQSNRILPVSRSGSDSSPHPDGIATPRQSREYTPVESWNDNYVEGFYCPPGPSSPLAHFQSRNWENAEDVIIMAGSLKALQDIFFKKDVGPTIQHFVQGGGLQLHARSDSPTQGTFMKPVPNPKLIKNDAGAPNLSENSVACLEQAWTEHARTRRVPIMATSKTKAVGLLHIPSDSSIPVEVEMDLSNLRISKPEDHLSGRTGTLLYMAPDVYFKRPYDDKADVFSFGAIAYELLHRYDMVSAIGRTLQECEAYARRVATGRFRPPIDDTMAPPLADFIRSCWEGDPKRRPSMDQIVNKLEDFLVTMDDWQHPLGNRSSSEEPEDRQQDPLSRATAICGCCIS</sequence>
<feature type="domain" description="Protein kinase" evidence="2">
    <location>
        <begin position="27"/>
        <end position="516"/>
    </location>
</feature>
<dbReference type="PROSITE" id="PS00108">
    <property type="entry name" value="PROTEIN_KINASE_ST"/>
    <property type="match status" value="1"/>
</dbReference>
<dbReference type="Pfam" id="PF00069">
    <property type="entry name" value="Pkinase"/>
    <property type="match status" value="2"/>
</dbReference>
<dbReference type="InterPro" id="IPR008271">
    <property type="entry name" value="Ser/Thr_kinase_AS"/>
</dbReference>
<dbReference type="PANTHER" id="PTHR44329:SF289">
    <property type="entry name" value="SERINE_THREONINE-PROTEIN KINASE VIK"/>
    <property type="match status" value="1"/>
</dbReference>
<feature type="compositionally biased region" description="Polar residues" evidence="1">
    <location>
        <begin position="220"/>
        <end position="229"/>
    </location>
</feature>
<keyword evidence="4" id="KW-1185">Reference proteome</keyword>